<organism evidence="4 5">
    <name type="scientific">Longispora fulva</name>
    <dbReference type="NCBI Taxonomy" id="619741"/>
    <lineage>
        <taxon>Bacteria</taxon>
        <taxon>Bacillati</taxon>
        <taxon>Actinomycetota</taxon>
        <taxon>Actinomycetes</taxon>
        <taxon>Micromonosporales</taxon>
        <taxon>Micromonosporaceae</taxon>
        <taxon>Longispora</taxon>
    </lineage>
</organism>
<reference evidence="4" key="1">
    <citation type="submission" date="2020-11" db="EMBL/GenBank/DDBJ databases">
        <title>Sequencing the genomes of 1000 actinobacteria strains.</title>
        <authorList>
            <person name="Klenk H.-P."/>
        </authorList>
    </citation>
    <scope>NUCLEOTIDE SEQUENCE</scope>
    <source>
        <strain evidence="4">DSM 45356</strain>
    </source>
</reference>
<comment type="similarity">
    <text evidence="1">Belongs to the GSP E family.</text>
</comment>
<dbReference type="InterPro" id="IPR050921">
    <property type="entry name" value="T4SS_GSP_E_ATPase"/>
</dbReference>
<dbReference type="InterPro" id="IPR022399">
    <property type="entry name" value="TadA-like_ATPase"/>
</dbReference>
<feature type="region of interest" description="Disordered" evidence="2">
    <location>
        <begin position="345"/>
        <end position="372"/>
    </location>
</feature>
<evidence type="ECO:0000313" key="4">
    <source>
        <dbReference type="EMBL" id="MBG6139317.1"/>
    </source>
</evidence>
<dbReference type="Pfam" id="PF00437">
    <property type="entry name" value="T2SSE"/>
    <property type="match status" value="1"/>
</dbReference>
<dbReference type="EMBL" id="JADOUF010000001">
    <property type="protein sequence ID" value="MBG6139317.1"/>
    <property type="molecule type" value="Genomic_DNA"/>
</dbReference>
<evidence type="ECO:0000256" key="2">
    <source>
        <dbReference type="SAM" id="MobiDB-lite"/>
    </source>
</evidence>
<evidence type="ECO:0000256" key="1">
    <source>
        <dbReference type="ARBA" id="ARBA00006611"/>
    </source>
</evidence>
<dbReference type="CDD" id="cd01130">
    <property type="entry name" value="VirB11-like_ATPase"/>
    <property type="match status" value="1"/>
</dbReference>
<feature type="compositionally biased region" description="Basic and acidic residues" evidence="2">
    <location>
        <begin position="356"/>
        <end position="372"/>
    </location>
</feature>
<evidence type="ECO:0000313" key="5">
    <source>
        <dbReference type="Proteomes" id="UP000622552"/>
    </source>
</evidence>
<dbReference type="Gene3D" id="3.30.450.370">
    <property type="match status" value="1"/>
</dbReference>
<protein>
    <submittedName>
        <fullName evidence="4">Pilus assembly protein CpaF</fullName>
    </submittedName>
</protein>
<proteinExistence type="inferred from homology"/>
<gene>
    <name evidence="4" type="ORF">IW245_005511</name>
</gene>
<sequence>MSAASSGLIGPLESLQQDDLITDILVNGPDEVWVDRGAGLFRTGLRFGGHAELRAVAQRLAAACGRRLDDASPYVDARLPDGTRVHAVLPPIARRGPYLSLRLFRRQVWALRELVPADEAALLCAVVAARLAFVVTGSTGSGKTTVLNALLGEVSPAERVVIVEDSAELRPAHRHVVALEARTPNVEGAGAVTLRDLVRQALRMRPDRIVVGECRGPEVVDLLAALNTGHEGGAGTLHANAPADVPARFEALALAGGLDRAALHAQLGAAAPVVVHLRRQGQLRVLDEVCLLVPGAGGLVTACRVWGRAEGPAPGAGRLAGLLTNRGVAVPGLLVDRGAEVGQHRLHGIKGPGRTQEFDRRAGDLGHRAGDR</sequence>
<dbReference type="Gene3D" id="3.40.50.300">
    <property type="entry name" value="P-loop containing nucleotide triphosphate hydrolases"/>
    <property type="match status" value="1"/>
</dbReference>
<keyword evidence="5" id="KW-1185">Reference proteome</keyword>
<evidence type="ECO:0000259" key="3">
    <source>
        <dbReference type="Pfam" id="PF00437"/>
    </source>
</evidence>
<feature type="domain" description="Bacterial type II secretion system protein E" evidence="3">
    <location>
        <begin position="10"/>
        <end position="257"/>
    </location>
</feature>
<dbReference type="GO" id="GO:0016887">
    <property type="term" value="F:ATP hydrolysis activity"/>
    <property type="evidence" value="ECO:0007669"/>
    <property type="project" value="InterPro"/>
</dbReference>
<comment type="caution">
    <text evidence="4">The sequence shown here is derived from an EMBL/GenBank/DDBJ whole genome shotgun (WGS) entry which is preliminary data.</text>
</comment>
<dbReference type="AlphaFoldDB" id="A0A8J7KS78"/>
<name>A0A8J7KS78_9ACTN</name>
<dbReference type="NCBIfam" id="TIGR03819">
    <property type="entry name" value="heli_sec_ATPase"/>
    <property type="match status" value="1"/>
</dbReference>
<dbReference type="Proteomes" id="UP000622552">
    <property type="component" value="Unassembled WGS sequence"/>
</dbReference>
<accession>A0A8J7KS78</accession>
<dbReference type="InterPro" id="IPR001482">
    <property type="entry name" value="T2SS/T4SS_dom"/>
</dbReference>
<dbReference type="PANTHER" id="PTHR30486">
    <property type="entry name" value="TWITCHING MOTILITY PROTEIN PILT"/>
    <property type="match status" value="1"/>
</dbReference>
<dbReference type="PANTHER" id="PTHR30486:SF6">
    <property type="entry name" value="TYPE IV PILUS RETRACTATION ATPASE PILT"/>
    <property type="match status" value="1"/>
</dbReference>
<dbReference type="InterPro" id="IPR027417">
    <property type="entry name" value="P-loop_NTPase"/>
</dbReference>
<dbReference type="SUPFAM" id="SSF52540">
    <property type="entry name" value="P-loop containing nucleoside triphosphate hydrolases"/>
    <property type="match status" value="1"/>
</dbReference>